<protein>
    <recommendedName>
        <fullName evidence="8 10">Xylulose kinase</fullName>
        <shortName evidence="8 10">Xylulokinase</shortName>
        <ecNumber evidence="8 10">2.7.1.17</ecNumber>
    </recommendedName>
</protein>
<evidence type="ECO:0000256" key="7">
    <source>
        <dbReference type="ARBA" id="ARBA00023277"/>
    </source>
</evidence>
<dbReference type="InterPro" id="IPR018484">
    <property type="entry name" value="FGGY_N"/>
</dbReference>
<sequence length="515" mass="54755">MEALLGIDLGTTGVKAAIFAAVDGRPLASAFVDYPLFHPRPGWAEQNPADWWQATLKAIRSCLEQGARVGVQPSAVRGIGLSGQMHGIVLLDEAAQVIRPCIIWADQRSEPQCRWMTGQVGAARLIELVSNPALPGFSAPKILWVREHEPELFARVRTVLLPKDYIRYRLTGRMAMEISDAAGTCLLNVAEGNWSSAVLEAIGLDPALLPPVVPADAVAGTITEEVAALTGLLAGTPVAGGGADNACGAVGNGVVRPGLALVSIGTSGVVLAHAEAPHVDRSGPTPRIHTFNHAVPRAWYLMGVTQGAGLSLRWVRDYLGLPERALERWTDLDAYELLTREAEGAPPGCAGLLFLPYLQGERTPHLDAYARGGWIGLTAAHDRRHLIRAVLEGVAFSLKDCFTIITAQGLQLEQVRATGGGAKSPLWRQIIADILGVELAVTNASEGPAFGAALLAGVAAGLYPSVEAACEATVRVVENTAPRPELVTLYARFYEQYRALYPALRTVFHALAGLS</sequence>
<dbReference type="Pfam" id="PF02782">
    <property type="entry name" value="FGGY_C"/>
    <property type="match status" value="1"/>
</dbReference>
<dbReference type="RefSeq" id="WP_112426903.1">
    <property type="nucleotide sequence ID" value="NZ_MCIF01000002.1"/>
</dbReference>
<dbReference type="InterPro" id="IPR000577">
    <property type="entry name" value="Carb_kinase_FGGY"/>
</dbReference>
<dbReference type="Pfam" id="PF00370">
    <property type="entry name" value="FGGY_N"/>
    <property type="match status" value="1"/>
</dbReference>
<keyword evidence="2 8" id="KW-0859">Xylose metabolism</keyword>
<evidence type="ECO:0000259" key="12">
    <source>
        <dbReference type="Pfam" id="PF02782"/>
    </source>
</evidence>
<comment type="caution">
    <text evidence="13">The sequence shown here is derived from an EMBL/GenBank/DDBJ whole genome shotgun (WGS) entry which is preliminary data.</text>
</comment>
<evidence type="ECO:0000256" key="3">
    <source>
        <dbReference type="ARBA" id="ARBA00022679"/>
    </source>
</evidence>
<dbReference type="GO" id="GO:0004856">
    <property type="term" value="F:D-xylulokinase activity"/>
    <property type="evidence" value="ECO:0007669"/>
    <property type="project" value="UniProtKB-UniRule"/>
</dbReference>
<dbReference type="InterPro" id="IPR043129">
    <property type="entry name" value="ATPase_NBD"/>
</dbReference>
<dbReference type="CDD" id="cd07808">
    <property type="entry name" value="ASKHA_NBD_FGGY_EcXK-like"/>
    <property type="match status" value="1"/>
</dbReference>
<dbReference type="Proteomes" id="UP000248706">
    <property type="component" value="Unassembled WGS sequence"/>
</dbReference>
<dbReference type="AlphaFoldDB" id="A0A328VFC6"/>
<accession>A0A328VFC6</accession>
<name>A0A328VFC6_9CHLR</name>
<evidence type="ECO:0000256" key="2">
    <source>
        <dbReference type="ARBA" id="ARBA00022629"/>
    </source>
</evidence>
<evidence type="ECO:0000256" key="5">
    <source>
        <dbReference type="ARBA" id="ARBA00022777"/>
    </source>
</evidence>
<evidence type="ECO:0000259" key="11">
    <source>
        <dbReference type="Pfam" id="PF00370"/>
    </source>
</evidence>
<dbReference type="OrthoDB" id="9805576at2"/>
<proteinExistence type="inferred from homology"/>
<evidence type="ECO:0000256" key="8">
    <source>
        <dbReference type="HAMAP-Rule" id="MF_02220"/>
    </source>
</evidence>
<comment type="function">
    <text evidence="8">Catalyzes the phosphorylation of D-xylulose to D-xylulose 5-phosphate.</text>
</comment>
<keyword evidence="4 8" id="KW-0547">Nucleotide-binding</keyword>
<evidence type="ECO:0000313" key="13">
    <source>
        <dbReference type="EMBL" id="RAQ94752.1"/>
    </source>
</evidence>
<dbReference type="PANTHER" id="PTHR43095:SF5">
    <property type="entry name" value="XYLULOSE KINASE"/>
    <property type="match status" value="1"/>
</dbReference>
<feature type="active site" description="Proton acceptor" evidence="8">
    <location>
        <position position="244"/>
    </location>
</feature>
<feature type="site" description="Important for activity" evidence="8">
    <location>
        <position position="8"/>
    </location>
</feature>
<evidence type="ECO:0000256" key="1">
    <source>
        <dbReference type="ARBA" id="ARBA00009156"/>
    </source>
</evidence>
<dbReference type="EC" id="2.7.1.17" evidence="8 10"/>
<keyword evidence="7 8" id="KW-0119">Carbohydrate metabolism</keyword>
<dbReference type="PROSITE" id="PS00933">
    <property type="entry name" value="FGGY_KINASES_1"/>
    <property type="match status" value="1"/>
</dbReference>
<dbReference type="PANTHER" id="PTHR43095">
    <property type="entry name" value="SUGAR KINASE"/>
    <property type="match status" value="1"/>
</dbReference>
<dbReference type="InterPro" id="IPR018485">
    <property type="entry name" value="FGGY_C"/>
</dbReference>
<dbReference type="NCBIfam" id="TIGR01312">
    <property type="entry name" value="XylB"/>
    <property type="match status" value="1"/>
</dbReference>
<dbReference type="PIRSF" id="PIRSF000538">
    <property type="entry name" value="GlpK"/>
    <property type="match status" value="1"/>
</dbReference>
<keyword evidence="3 8" id="KW-0808">Transferase</keyword>
<dbReference type="PROSITE" id="PS00445">
    <property type="entry name" value="FGGY_KINASES_2"/>
    <property type="match status" value="1"/>
</dbReference>
<evidence type="ECO:0000256" key="6">
    <source>
        <dbReference type="ARBA" id="ARBA00022840"/>
    </source>
</evidence>
<dbReference type="InterPro" id="IPR006000">
    <property type="entry name" value="Xylulokinase"/>
</dbReference>
<comment type="catalytic activity">
    <reaction evidence="8 10">
        <text>D-xylulose + ATP = D-xylulose 5-phosphate + ADP + H(+)</text>
        <dbReference type="Rhea" id="RHEA:10964"/>
        <dbReference type="ChEBI" id="CHEBI:15378"/>
        <dbReference type="ChEBI" id="CHEBI:17140"/>
        <dbReference type="ChEBI" id="CHEBI:30616"/>
        <dbReference type="ChEBI" id="CHEBI:57737"/>
        <dbReference type="ChEBI" id="CHEBI:456216"/>
        <dbReference type="EC" id="2.7.1.17"/>
    </reaction>
</comment>
<dbReference type="GO" id="GO:0005524">
    <property type="term" value="F:ATP binding"/>
    <property type="evidence" value="ECO:0007669"/>
    <property type="project" value="UniProtKB-UniRule"/>
</dbReference>
<reference evidence="13 14" key="1">
    <citation type="submission" date="2016-08" db="EMBL/GenBank/DDBJ databases">
        <title>Analysis of Carbohydrate Active Enzymes in Thermogemmatispora T81 Reveals Carbohydrate Degradation Ability.</title>
        <authorList>
            <person name="Tomazini A."/>
            <person name="Lal S."/>
            <person name="Stott M."/>
            <person name="Henrissat B."/>
            <person name="Polikarpov I."/>
            <person name="Sparling R."/>
            <person name="Levin D.B."/>
        </authorList>
    </citation>
    <scope>NUCLEOTIDE SEQUENCE [LARGE SCALE GENOMIC DNA]</scope>
    <source>
        <strain evidence="13 14">T81</strain>
    </source>
</reference>
<keyword evidence="6 8" id="KW-0067">ATP-binding</keyword>
<evidence type="ECO:0000256" key="10">
    <source>
        <dbReference type="RuleBase" id="RU364073"/>
    </source>
</evidence>
<feature type="binding site" evidence="8">
    <location>
        <begin position="85"/>
        <end position="86"/>
    </location>
    <ligand>
        <name>substrate</name>
    </ligand>
</feature>
<dbReference type="InterPro" id="IPR050406">
    <property type="entry name" value="FGGY_Carb_Kinase"/>
</dbReference>
<dbReference type="HAMAP" id="MF_02220">
    <property type="entry name" value="XylB"/>
    <property type="match status" value="1"/>
</dbReference>
<dbReference type="EMBL" id="MCIF01000002">
    <property type="protein sequence ID" value="RAQ94752.1"/>
    <property type="molecule type" value="Genomic_DNA"/>
</dbReference>
<feature type="domain" description="Carbohydrate kinase FGGY C-terminal" evidence="12">
    <location>
        <begin position="261"/>
        <end position="460"/>
    </location>
</feature>
<dbReference type="SUPFAM" id="SSF53067">
    <property type="entry name" value="Actin-like ATPase domain"/>
    <property type="match status" value="2"/>
</dbReference>
<keyword evidence="14" id="KW-1185">Reference proteome</keyword>
<dbReference type="GO" id="GO:0005998">
    <property type="term" value="P:xylulose catabolic process"/>
    <property type="evidence" value="ECO:0007669"/>
    <property type="project" value="UniProtKB-UniRule"/>
</dbReference>
<feature type="domain" description="Carbohydrate kinase FGGY N-terminal" evidence="11">
    <location>
        <begin position="4"/>
        <end position="251"/>
    </location>
</feature>
<dbReference type="InterPro" id="IPR018483">
    <property type="entry name" value="Carb_kinase_FGGY_CS"/>
</dbReference>
<evidence type="ECO:0000256" key="9">
    <source>
        <dbReference type="RuleBase" id="RU003733"/>
    </source>
</evidence>
<evidence type="ECO:0000313" key="14">
    <source>
        <dbReference type="Proteomes" id="UP000248706"/>
    </source>
</evidence>
<keyword evidence="5 8" id="KW-0418">Kinase</keyword>
<comment type="similarity">
    <text evidence="1 8 9">Belongs to the FGGY kinase family.</text>
</comment>
<organism evidence="13 14">
    <name type="scientific">Thermogemmatispora tikiterensis</name>
    <dbReference type="NCBI Taxonomy" id="1825093"/>
    <lineage>
        <taxon>Bacteria</taxon>
        <taxon>Bacillati</taxon>
        <taxon>Chloroflexota</taxon>
        <taxon>Ktedonobacteria</taxon>
        <taxon>Thermogemmatisporales</taxon>
        <taxon>Thermogemmatisporaceae</taxon>
        <taxon>Thermogemmatispora</taxon>
    </lineage>
</organism>
<dbReference type="Gene3D" id="3.30.420.40">
    <property type="match status" value="2"/>
</dbReference>
<dbReference type="GO" id="GO:0042732">
    <property type="term" value="P:D-xylose metabolic process"/>
    <property type="evidence" value="ECO:0007669"/>
    <property type="project" value="UniProtKB-KW"/>
</dbReference>
<evidence type="ECO:0000256" key="4">
    <source>
        <dbReference type="ARBA" id="ARBA00022741"/>
    </source>
</evidence>
<gene>
    <name evidence="8 10" type="primary">xylB</name>
    <name evidence="13" type="ORF">A4R35_04335</name>
</gene>